<dbReference type="Proteomes" id="UP001054252">
    <property type="component" value="Unassembled WGS sequence"/>
</dbReference>
<name>A0AAV5J3V1_9ROSI</name>
<reference evidence="1 2" key="1">
    <citation type="journal article" date="2021" name="Commun. Biol.">
        <title>The genome of Shorea leprosula (Dipterocarpaceae) highlights the ecological relevance of drought in aseasonal tropical rainforests.</title>
        <authorList>
            <person name="Ng K.K.S."/>
            <person name="Kobayashi M.J."/>
            <person name="Fawcett J.A."/>
            <person name="Hatakeyama M."/>
            <person name="Paape T."/>
            <person name="Ng C.H."/>
            <person name="Ang C.C."/>
            <person name="Tnah L.H."/>
            <person name="Lee C.T."/>
            <person name="Nishiyama T."/>
            <person name="Sese J."/>
            <person name="O'Brien M.J."/>
            <person name="Copetti D."/>
            <person name="Mohd Noor M.I."/>
            <person name="Ong R.C."/>
            <person name="Putra M."/>
            <person name="Sireger I.Z."/>
            <person name="Indrioko S."/>
            <person name="Kosugi Y."/>
            <person name="Izuno A."/>
            <person name="Isagi Y."/>
            <person name="Lee S.L."/>
            <person name="Shimizu K.K."/>
        </authorList>
    </citation>
    <scope>NUCLEOTIDE SEQUENCE [LARGE SCALE GENOMIC DNA]</scope>
    <source>
        <strain evidence="1">214</strain>
    </source>
</reference>
<dbReference type="EMBL" id="BPVZ01000023">
    <property type="protein sequence ID" value="GKV05113.1"/>
    <property type="molecule type" value="Genomic_DNA"/>
</dbReference>
<accession>A0AAV5J3V1</accession>
<evidence type="ECO:0000313" key="1">
    <source>
        <dbReference type="EMBL" id="GKV05113.1"/>
    </source>
</evidence>
<comment type="caution">
    <text evidence="1">The sequence shown here is derived from an EMBL/GenBank/DDBJ whole genome shotgun (WGS) entry which is preliminary data.</text>
</comment>
<evidence type="ECO:0008006" key="3">
    <source>
        <dbReference type="Google" id="ProtNLM"/>
    </source>
</evidence>
<gene>
    <name evidence="1" type="ORF">SLEP1_g17154</name>
</gene>
<evidence type="ECO:0000313" key="2">
    <source>
        <dbReference type="Proteomes" id="UP001054252"/>
    </source>
</evidence>
<organism evidence="1 2">
    <name type="scientific">Rubroshorea leprosula</name>
    <dbReference type="NCBI Taxonomy" id="152421"/>
    <lineage>
        <taxon>Eukaryota</taxon>
        <taxon>Viridiplantae</taxon>
        <taxon>Streptophyta</taxon>
        <taxon>Embryophyta</taxon>
        <taxon>Tracheophyta</taxon>
        <taxon>Spermatophyta</taxon>
        <taxon>Magnoliopsida</taxon>
        <taxon>eudicotyledons</taxon>
        <taxon>Gunneridae</taxon>
        <taxon>Pentapetalae</taxon>
        <taxon>rosids</taxon>
        <taxon>malvids</taxon>
        <taxon>Malvales</taxon>
        <taxon>Dipterocarpaceae</taxon>
        <taxon>Rubroshorea</taxon>
    </lineage>
</organism>
<dbReference type="AlphaFoldDB" id="A0AAV5J3V1"/>
<proteinExistence type="predicted"/>
<keyword evidence="2" id="KW-1185">Reference proteome</keyword>
<sequence length="353" mass="40803">MHEEEYAWLEGCYVGITSWGPKFFETIGSLWGKFITLDDSTRKKLRFDMTRLLISTLMMEFISRSLRIEVNGELFNGELFNVKISEEESINNLFSMKSNYVFTFQRESDTMSSESWSMETDLEGNYHADMHSLGDEKVREVVDSQEKAAIKVEDLDSIWLNKEGGRREMATSQEKAAMEAEDLVEMVQDSFPSQASVLNHDSTPKLQKSNSIESLGLNDGKGKEPNFGPINRPSSNPTIPHQIFIAEREDNSNKELHIRMEVETSLKEECFWEGFESESGRVQDWMCRRERKLSKNERKKKTRARSCVAIYKGIEEIKTTDQQSKNRGRRGTKRLLKGLNSFFPLKPRETNSR</sequence>
<protein>
    <recommendedName>
        <fullName evidence="3">DUF4283 domain-containing protein</fullName>
    </recommendedName>
</protein>